<sequence length="128" mass="15483">MKNEVLYNSNMHFEHEQWKGELAFWKDELVFFNNKLSELVTRWTDKDVLAQLEHYQNEFVLHGAVIEDLQEIIEKHEERIAGQSMTGEDALDMASTKEHLAFREKIETQRHIYAELKKEFFRFLEKYM</sequence>
<dbReference type="EMBL" id="CP020918">
    <property type="protein sequence ID" value="AWG23209.1"/>
    <property type="molecule type" value="Genomic_DNA"/>
</dbReference>
<dbReference type="AlphaFoldDB" id="A0A2S1LHK9"/>
<name>A0A2S1LHK9_9FLAO</name>
<dbReference type="KEGG" id="ffa:FFWV33_17575"/>
<accession>A0A2S1LHK9</accession>
<protein>
    <submittedName>
        <fullName evidence="1">Uncharacterized protein</fullName>
    </submittedName>
</protein>
<evidence type="ECO:0000313" key="2">
    <source>
        <dbReference type="Proteomes" id="UP000244527"/>
    </source>
</evidence>
<dbReference type="Proteomes" id="UP000244527">
    <property type="component" value="Chromosome"/>
</dbReference>
<gene>
    <name evidence="1" type="ORF">FFWV33_17575</name>
</gene>
<dbReference type="OrthoDB" id="680366at2"/>
<organism evidence="1 2">
    <name type="scientific">Flavobacterium faecale</name>
    <dbReference type="NCBI Taxonomy" id="1355330"/>
    <lineage>
        <taxon>Bacteria</taxon>
        <taxon>Pseudomonadati</taxon>
        <taxon>Bacteroidota</taxon>
        <taxon>Flavobacteriia</taxon>
        <taxon>Flavobacteriales</taxon>
        <taxon>Flavobacteriaceae</taxon>
        <taxon>Flavobacterium</taxon>
    </lineage>
</organism>
<proteinExistence type="predicted"/>
<dbReference type="RefSeq" id="WP_108742111.1">
    <property type="nucleotide sequence ID" value="NZ_CP020918.1"/>
</dbReference>
<keyword evidence="2" id="KW-1185">Reference proteome</keyword>
<evidence type="ECO:0000313" key="1">
    <source>
        <dbReference type="EMBL" id="AWG23209.1"/>
    </source>
</evidence>
<reference evidence="1 2" key="1">
    <citation type="submission" date="2017-04" db="EMBL/GenBank/DDBJ databases">
        <title>Compelte genome sequence of WV33.</title>
        <authorList>
            <person name="Lee P.C."/>
        </authorList>
    </citation>
    <scope>NUCLEOTIDE SEQUENCE [LARGE SCALE GENOMIC DNA]</scope>
    <source>
        <strain evidence="1 2">WV33</strain>
    </source>
</reference>